<accession>A0A3A3FLC5</accession>
<sequence length="74" mass="7964">MLSIFFCGLLPEASSMADNALKASNPGGYNLTLLGRFLTAFAVIGGAAGLYVLVMHLLFGKRKRRPKSQTNLPH</sequence>
<protein>
    <submittedName>
        <fullName evidence="2">Uncharacterized protein</fullName>
    </submittedName>
</protein>
<dbReference type="AlphaFoldDB" id="A0A3A3FLC5"/>
<keyword evidence="1" id="KW-0472">Membrane</keyword>
<comment type="caution">
    <text evidence="2">The sequence shown here is derived from an EMBL/GenBank/DDBJ whole genome shotgun (WGS) entry which is preliminary data.</text>
</comment>
<organism evidence="2 3">
    <name type="scientific">Noviherbaspirillum saxi</name>
    <dbReference type="NCBI Taxonomy" id="2320863"/>
    <lineage>
        <taxon>Bacteria</taxon>
        <taxon>Pseudomonadati</taxon>
        <taxon>Pseudomonadota</taxon>
        <taxon>Betaproteobacteria</taxon>
        <taxon>Burkholderiales</taxon>
        <taxon>Oxalobacteraceae</taxon>
        <taxon>Noviherbaspirillum</taxon>
    </lineage>
</organism>
<evidence type="ECO:0000313" key="2">
    <source>
        <dbReference type="EMBL" id="RJF95531.1"/>
    </source>
</evidence>
<dbReference type="RefSeq" id="WP_119770680.1">
    <property type="nucleotide sequence ID" value="NZ_QYUO01000002.1"/>
</dbReference>
<name>A0A3A3FLC5_9BURK</name>
<evidence type="ECO:0000256" key="1">
    <source>
        <dbReference type="SAM" id="Phobius"/>
    </source>
</evidence>
<reference evidence="3" key="1">
    <citation type="submission" date="2018-09" db="EMBL/GenBank/DDBJ databases">
        <authorList>
            <person name="Zhu H."/>
        </authorList>
    </citation>
    <scope>NUCLEOTIDE SEQUENCE [LARGE SCALE GENOMIC DNA]</scope>
    <source>
        <strain evidence="3">K1R23-30</strain>
    </source>
</reference>
<keyword evidence="3" id="KW-1185">Reference proteome</keyword>
<evidence type="ECO:0000313" key="3">
    <source>
        <dbReference type="Proteomes" id="UP000265955"/>
    </source>
</evidence>
<dbReference type="EMBL" id="QYUO01000002">
    <property type="protein sequence ID" value="RJF95531.1"/>
    <property type="molecule type" value="Genomic_DNA"/>
</dbReference>
<keyword evidence="1" id="KW-1133">Transmembrane helix</keyword>
<proteinExistence type="predicted"/>
<keyword evidence="1" id="KW-0812">Transmembrane</keyword>
<gene>
    <name evidence="2" type="ORF">D3871_19220</name>
</gene>
<feature type="transmembrane region" description="Helical" evidence="1">
    <location>
        <begin position="33"/>
        <end position="59"/>
    </location>
</feature>
<dbReference type="Proteomes" id="UP000265955">
    <property type="component" value="Unassembled WGS sequence"/>
</dbReference>